<gene>
    <name evidence="5" type="ORF">DBV15_12085</name>
</gene>
<name>A0A4S2JVI0_9HYME</name>
<organism evidence="5 6">
    <name type="scientific">Temnothorax longispinosus</name>
    <dbReference type="NCBI Taxonomy" id="300112"/>
    <lineage>
        <taxon>Eukaryota</taxon>
        <taxon>Metazoa</taxon>
        <taxon>Ecdysozoa</taxon>
        <taxon>Arthropoda</taxon>
        <taxon>Hexapoda</taxon>
        <taxon>Insecta</taxon>
        <taxon>Pterygota</taxon>
        <taxon>Neoptera</taxon>
        <taxon>Endopterygota</taxon>
        <taxon>Hymenoptera</taxon>
        <taxon>Apocrita</taxon>
        <taxon>Aculeata</taxon>
        <taxon>Formicoidea</taxon>
        <taxon>Formicidae</taxon>
        <taxon>Myrmicinae</taxon>
        <taxon>Temnothorax</taxon>
    </lineage>
</organism>
<reference evidence="5 6" key="1">
    <citation type="journal article" date="2019" name="Philos. Trans. R. Soc. Lond., B, Biol. Sci.">
        <title>Ant behaviour and brain gene expression of defending hosts depend on the ecological success of the intruding social parasite.</title>
        <authorList>
            <person name="Kaur R."/>
            <person name="Stoldt M."/>
            <person name="Jongepier E."/>
            <person name="Feldmeyer B."/>
            <person name="Menzel F."/>
            <person name="Bornberg-Bauer E."/>
            <person name="Foitzik S."/>
        </authorList>
    </citation>
    <scope>NUCLEOTIDE SEQUENCE [LARGE SCALE GENOMIC DNA]</scope>
    <source>
        <tissue evidence="5">Whole body</tissue>
    </source>
</reference>
<dbReference type="GO" id="GO:0046872">
    <property type="term" value="F:metal ion binding"/>
    <property type="evidence" value="ECO:0007669"/>
    <property type="project" value="UniProtKB-KW"/>
</dbReference>
<comment type="cofactor">
    <cofactor evidence="1">
        <name>a divalent metal cation</name>
        <dbReference type="ChEBI" id="CHEBI:60240"/>
    </cofactor>
</comment>
<keyword evidence="2" id="KW-0479">Metal-binding</keyword>
<keyword evidence="3" id="KW-0472">Membrane</keyword>
<evidence type="ECO:0000256" key="3">
    <source>
        <dbReference type="SAM" id="Phobius"/>
    </source>
</evidence>
<dbReference type="Proteomes" id="UP000310200">
    <property type="component" value="Unassembled WGS sequence"/>
</dbReference>
<evidence type="ECO:0000256" key="1">
    <source>
        <dbReference type="ARBA" id="ARBA00001968"/>
    </source>
</evidence>
<feature type="domain" description="DDE Tnp4" evidence="4">
    <location>
        <begin position="141"/>
        <end position="224"/>
    </location>
</feature>
<proteinExistence type="predicted"/>
<feature type="transmembrane region" description="Helical" evidence="3">
    <location>
        <begin position="22"/>
        <end position="44"/>
    </location>
</feature>
<sequence>MDGDGGRSIGRCSTMIDPETELLLLILLLNCEFVNLLCAVYATVTRQVLRRWWVRPINRRRDELGFHSNLVSEIMLSDHEEFFSYSRMWPEQFNILLSLVRPLLLKRSRRRALSPKLKLAATLAFLAHGDSIKSKAWEFRIGSMSDGGVWNNSAFADALEHGKQNFLLLKCCIQFPHVFVADEAFPLKSYLMRPYPRAALQDKQRTLPCSTSYREHFRHSRILMAHSQEVHMQPPSQFTNHVSSLDLPA</sequence>
<comment type="caution">
    <text evidence="5">The sequence shown here is derived from an EMBL/GenBank/DDBJ whole genome shotgun (WGS) entry which is preliminary data.</text>
</comment>
<evidence type="ECO:0000313" key="5">
    <source>
        <dbReference type="EMBL" id="TGZ40682.1"/>
    </source>
</evidence>
<dbReference type="AlphaFoldDB" id="A0A4S2JVI0"/>
<keyword evidence="3" id="KW-0812">Transmembrane</keyword>
<dbReference type="InterPro" id="IPR027806">
    <property type="entry name" value="HARBI1_dom"/>
</dbReference>
<accession>A0A4S2JVI0</accession>
<protein>
    <recommendedName>
        <fullName evidence="4">DDE Tnp4 domain-containing protein</fullName>
    </recommendedName>
</protein>
<keyword evidence="6" id="KW-1185">Reference proteome</keyword>
<evidence type="ECO:0000259" key="4">
    <source>
        <dbReference type="Pfam" id="PF13359"/>
    </source>
</evidence>
<dbReference type="Pfam" id="PF13359">
    <property type="entry name" value="DDE_Tnp_4"/>
    <property type="match status" value="1"/>
</dbReference>
<dbReference type="EMBL" id="QBLH01003271">
    <property type="protein sequence ID" value="TGZ40682.1"/>
    <property type="molecule type" value="Genomic_DNA"/>
</dbReference>
<evidence type="ECO:0000256" key="2">
    <source>
        <dbReference type="ARBA" id="ARBA00022723"/>
    </source>
</evidence>
<evidence type="ECO:0000313" key="6">
    <source>
        <dbReference type="Proteomes" id="UP000310200"/>
    </source>
</evidence>
<keyword evidence="3" id="KW-1133">Transmembrane helix</keyword>